<dbReference type="Proteomes" id="UP000541249">
    <property type="component" value="Unassembled WGS sequence"/>
</dbReference>
<feature type="non-terminal residue" evidence="2">
    <location>
        <position position="1"/>
    </location>
</feature>
<comment type="caution">
    <text evidence="2">The sequence shown here is derived from an EMBL/GenBank/DDBJ whole genome shotgun (WGS) entry which is preliminary data.</text>
</comment>
<dbReference type="Pfam" id="PF03762">
    <property type="entry name" value="VOMI"/>
    <property type="match status" value="1"/>
</dbReference>
<reference evidence="2 3" key="1">
    <citation type="submission" date="2019-09" db="EMBL/GenBank/DDBJ databases">
        <title>Bird 10,000 Genomes (B10K) Project - Family phase.</title>
        <authorList>
            <person name="Zhang G."/>
        </authorList>
    </citation>
    <scope>NUCLEOTIDE SEQUENCE [LARGE SCALE GENOMIC DNA]</scope>
    <source>
        <strain evidence="2">B10K-DU-002-51</strain>
        <tissue evidence="2">Muscle</tissue>
    </source>
</reference>
<organism evidence="2 3">
    <name type="scientific">Eurystomus gularis</name>
    <dbReference type="NCBI Taxonomy" id="325343"/>
    <lineage>
        <taxon>Eukaryota</taxon>
        <taxon>Metazoa</taxon>
        <taxon>Chordata</taxon>
        <taxon>Craniata</taxon>
        <taxon>Vertebrata</taxon>
        <taxon>Euteleostomi</taxon>
        <taxon>Archelosauria</taxon>
        <taxon>Archosauria</taxon>
        <taxon>Dinosauria</taxon>
        <taxon>Saurischia</taxon>
        <taxon>Theropoda</taxon>
        <taxon>Coelurosauria</taxon>
        <taxon>Aves</taxon>
        <taxon>Neognathae</taxon>
        <taxon>Neoaves</taxon>
        <taxon>Telluraves</taxon>
        <taxon>Coraciimorphae</taxon>
        <taxon>Coraciiformes</taxon>
        <taxon>Coraciidae</taxon>
        <taxon>Eurystomus</taxon>
    </lineage>
</organism>
<dbReference type="InterPro" id="IPR036706">
    <property type="entry name" value="VOMI_sf"/>
</dbReference>
<dbReference type="EMBL" id="VZZY01000947">
    <property type="protein sequence ID" value="NXW53446.1"/>
    <property type="molecule type" value="Genomic_DNA"/>
</dbReference>
<dbReference type="SUPFAM" id="SSF51092">
    <property type="entry name" value="Vitelline membrane outer protein-I (VMO-I)"/>
    <property type="match status" value="1"/>
</dbReference>
<feature type="chain" id="PRO_5029698999" evidence="1">
    <location>
        <begin position="17"/>
        <end position="67"/>
    </location>
</feature>
<evidence type="ECO:0000256" key="1">
    <source>
        <dbReference type="SAM" id="SignalP"/>
    </source>
</evidence>
<dbReference type="AlphaFoldDB" id="A0A7L4CTA6"/>
<keyword evidence="1" id="KW-0732">Signal</keyword>
<dbReference type="Gene3D" id="2.100.10.20">
    <property type="entry name" value="Vitelline membrane outer layer protein I (VOMI)"/>
    <property type="match status" value="1"/>
</dbReference>
<gene>
    <name evidence="2" type="primary">Vmo1_0</name>
    <name evidence="2" type="ORF">EURGUL_R14983</name>
</gene>
<feature type="signal peptide" evidence="1">
    <location>
        <begin position="1"/>
        <end position="16"/>
    </location>
</feature>
<sequence>ALLVALLVALVAPAQAWTKAVPMETISVANGGPWGTWGEPEFCPRGFYATGFQLKVASGGGLGPWGG</sequence>
<dbReference type="InterPro" id="IPR005515">
    <property type="entry name" value="VOMI"/>
</dbReference>
<evidence type="ECO:0000313" key="2">
    <source>
        <dbReference type="EMBL" id="NXW53446.1"/>
    </source>
</evidence>
<proteinExistence type="predicted"/>
<accession>A0A7L4CTA6</accession>
<feature type="non-terminal residue" evidence="2">
    <location>
        <position position="67"/>
    </location>
</feature>
<keyword evidence="3" id="KW-1185">Reference proteome</keyword>
<name>A0A7L4CTA6_9AVES</name>
<evidence type="ECO:0000313" key="3">
    <source>
        <dbReference type="Proteomes" id="UP000541249"/>
    </source>
</evidence>
<protein>
    <submittedName>
        <fullName evidence="2">VMO1 protein</fullName>
    </submittedName>
</protein>
<dbReference type="OrthoDB" id="6344411at2759"/>